<feature type="transmembrane region" description="Helical" evidence="1">
    <location>
        <begin position="104"/>
        <end position="121"/>
    </location>
</feature>
<name>A0A0L6JVZ7_9FIRM</name>
<feature type="transmembrane region" description="Helical" evidence="1">
    <location>
        <begin position="154"/>
        <end position="175"/>
    </location>
</feature>
<keyword evidence="1" id="KW-1133">Transmembrane helix</keyword>
<comment type="caution">
    <text evidence="2">The sequence shown here is derived from an EMBL/GenBank/DDBJ whole genome shotgun (WGS) entry which is preliminary data.</text>
</comment>
<feature type="transmembrane region" description="Helical" evidence="1">
    <location>
        <begin position="187"/>
        <end position="207"/>
    </location>
</feature>
<feature type="transmembrane region" description="Helical" evidence="1">
    <location>
        <begin position="12"/>
        <end position="34"/>
    </location>
</feature>
<dbReference type="Proteomes" id="UP000036923">
    <property type="component" value="Unassembled WGS sequence"/>
</dbReference>
<evidence type="ECO:0000313" key="3">
    <source>
        <dbReference type="Proteomes" id="UP000036923"/>
    </source>
</evidence>
<feature type="transmembrane region" description="Helical" evidence="1">
    <location>
        <begin position="40"/>
        <end position="61"/>
    </location>
</feature>
<evidence type="ECO:0000256" key="1">
    <source>
        <dbReference type="SAM" id="Phobius"/>
    </source>
</evidence>
<dbReference type="STRING" id="398512.Bccel_5318"/>
<keyword evidence="1" id="KW-0812">Transmembrane</keyword>
<keyword evidence="1" id="KW-0472">Membrane</keyword>
<organism evidence="2 3">
    <name type="scientific">Pseudobacteroides cellulosolvens ATCC 35603 = DSM 2933</name>
    <dbReference type="NCBI Taxonomy" id="398512"/>
    <lineage>
        <taxon>Bacteria</taxon>
        <taxon>Bacillati</taxon>
        <taxon>Bacillota</taxon>
        <taxon>Clostridia</taxon>
        <taxon>Eubacteriales</taxon>
        <taxon>Oscillospiraceae</taxon>
        <taxon>Pseudobacteroides</taxon>
    </lineage>
</organism>
<proteinExistence type="predicted"/>
<keyword evidence="3" id="KW-1185">Reference proteome</keyword>
<dbReference type="RefSeq" id="WP_036944833.1">
    <property type="nucleotide sequence ID" value="NZ_JQKC01000036.1"/>
</dbReference>
<dbReference type="EMBL" id="LGTC01000001">
    <property type="protein sequence ID" value="KNY30041.1"/>
    <property type="molecule type" value="Genomic_DNA"/>
</dbReference>
<feature type="transmembrane region" description="Helical" evidence="1">
    <location>
        <begin position="68"/>
        <end position="84"/>
    </location>
</feature>
<protein>
    <submittedName>
        <fullName evidence="2">Uncharacterized protein</fullName>
    </submittedName>
</protein>
<reference evidence="3" key="1">
    <citation type="submission" date="2015-07" db="EMBL/GenBank/DDBJ databases">
        <title>Near-Complete Genome Sequence of the Cellulolytic Bacterium Bacteroides (Pseudobacteroides) cellulosolvens ATCC 35603.</title>
        <authorList>
            <person name="Dassa B."/>
            <person name="Utturkar S.M."/>
            <person name="Klingeman D.M."/>
            <person name="Hurt R.A."/>
            <person name="Keller M."/>
            <person name="Xu J."/>
            <person name="Reddy Y.H.K."/>
            <person name="Borovok I."/>
            <person name="Grinberg I.R."/>
            <person name="Lamed R."/>
            <person name="Zhivin O."/>
            <person name="Bayer E.A."/>
            <person name="Brown S.D."/>
        </authorList>
    </citation>
    <scope>NUCLEOTIDE SEQUENCE [LARGE SCALE GENOMIC DNA]</scope>
    <source>
        <strain evidence="3">DSM 2933</strain>
    </source>
</reference>
<dbReference type="AlphaFoldDB" id="A0A0L6JVZ7"/>
<sequence length="213" mass="24013">MTNRLRLVKIILLSTMFFSSFFLLIGTSWFDYLIKMSGSYMYAVIFINAAVVSVVFLTIFAGARLEKIIYIVSLVFCFPSVLYNSKLNWFEIIWGLKVSDRNPFILTALIIIYIVLGIFLVERLIKYDNRYDDWIASGALESDAIEAYKNRMDVLIFTVGFTAVPLFAISIFGSLTNLPRFKAMGSVVLAILGALAAAFAVFYFAGISTEEKD</sequence>
<gene>
    <name evidence="2" type="ORF">Bccel_5318</name>
</gene>
<evidence type="ECO:0000313" key="2">
    <source>
        <dbReference type="EMBL" id="KNY30041.1"/>
    </source>
</evidence>
<accession>A0A0L6JVZ7</accession>